<feature type="transmembrane region" description="Helical" evidence="1">
    <location>
        <begin position="23"/>
        <end position="44"/>
    </location>
</feature>
<protein>
    <submittedName>
        <fullName evidence="2">Uncharacterized protein</fullName>
    </submittedName>
</protein>
<name>A0AA96CXL5_9BACT</name>
<feature type="transmembrane region" description="Helical" evidence="1">
    <location>
        <begin position="60"/>
        <end position="85"/>
    </location>
</feature>
<dbReference type="AlphaFoldDB" id="A0AA96CXL5"/>
<geneLocation type="plasmid" evidence="2">
    <name>p133_LEO_107</name>
</geneLocation>
<keyword evidence="1" id="KW-0812">Transmembrane</keyword>
<gene>
    <name evidence="2" type="ORF">RJG54_12125</name>
</gene>
<keyword evidence="1" id="KW-0472">Membrane</keyword>
<proteinExistence type="predicted"/>
<keyword evidence="2" id="KW-0614">Plasmid</keyword>
<keyword evidence="1" id="KW-1133">Transmembrane helix</keyword>
<evidence type="ECO:0000256" key="1">
    <source>
        <dbReference type="SAM" id="Phobius"/>
    </source>
</evidence>
<organism evidence="2">
    <name type="scientific">Arcobacter sp. AZ-2023</name>
    <dbReference type="NCBI Taxonomy" id="3074453"/>
    <lineage>
        <taxon>Bacteria</taxon>
        <taxon>Pseudomonadati</taxon>
        <taxon>Campylobacterota</taxon>
        <taxon>Epsilonproteobacteria</taxon>
        <taxon>Campylobacterales</taxon>
        <taxon>Arcobacteraceae</taxon>
        <taxon>Arcobacter</taxon>
    </lineage>
</organism>
<accession>A0AA96CXL5</accession>
<reference evidence="2" key="1">
    <citation type="submission" date="2023-09" db="EMBL/GenBank/DDBJ databases">
        <title>Arcobacter tbilisiensis sp. nov. isolated from chicken meat in Tbilisi, Georgia.</title>
        <authorList>
            <person name="Matthias R."/>
            <person name="Zautner A.E."/>
        </authorList>
    </citation>
    <scope>NUCLEOTIDE SEQUENCE</scope>
    <source>
        <strain evidence="2">LEO 107</strain>
        <plasmid evidence="2">p133_LEO_107</plasmid>
    </source>
</reference>
<dbReference type="EMBL" id="CP134847">
    <property type="protein sequence ID" value="WNL17975.1"/>
    <property type="molecule type" value="Genomic_DNA"/>
</dbReference>
<evidence type="ECO:0000313" key="2">
    <source>
        <dbReference type="EMBL" id="WNL17975.1"/>
    </source>
</evidence>
<sequence length="113" mass="13377">MTLSTDKILYNYYKESKKYYDDLFDICALSLGVVTLLIVDFYYYESLARQGILLLINSEYILVSLLGIFLISVPFLIIGFFAEYIQGKSYVQINRQIQKKLFLRKYNNDKIKR</sequence>